<dbReference type="EMBL" id="JAUBYV010000001">
    <property type="protein sequence ID" value="KAK2629848.1"/>
    <property type="molecule type" value="Genomic_DNA"/>
</dbReference>
<proteinExistence type="predicted"/>
<comment type="caution">
    <text evidence="2">The sequence shown here is derived from an EMBL/GenBank/DDBJ whole genome shotgun (WGS) entry which is preliminary data.</text>
</comment>
<feature type="region of interest" description="Disordered" evidence="1">
    <location>
        <begin position="284"/>
        <end position="306"/>
    </location>
</feature>
<gene>
    <name evidence="2" type="ORF">QTJ16_000668</name>
</gene>
<dbReference type="AlphaFoldDB" id="A0AAD9T6K9"/>
<sequence>MDANARARLSLQNPFFLNHTRLNLLGVHIIVTPTLLTFAQLQNFYLWHAIQSKWPHYFWSHMDVVAVSFEDQYAAAHEKSGVPILPPADPKHDYSDFTSLYANCVSALREATTPTPQTGDPIRWAMRFFSYDRLALVNVAAFVEVGGWDTMIPFYMTDCDMHARLEMAQYNIEEVPAGMVFDVGSSLDDLLVLYRTKAAPDASFIDPNVVEKELALAAAAAAAEKTHVARAGDSDVSAEAWLQFAAGALHLPGAGKDQVTWDDDEIHSPSFVKLIAVLDAMQRSKHESPRGRNTWQARQTGGEGEPFYRDSAGFDQAIWMTIEHGRHVFREKWGHRDCDIVSMGLVPSDAWRVEHDWED</sequence>
<evidence type="ECO:0000313" key="3">
    <source>
        <dbReference type="Proteomes" id="UP001285354"/>
    </source>
</evidence>
<keyword evidence="3" id="KW-1185">Reference proteome</keyword>
<evidence type="ECO:0000313" key="2">
    <source>
        <dbReference type="EMBL" id="KAK2629848.1"/>
    </source>
</evidence>
<protein>
    <submittedName>
        <fullName evidence="2">Uncharacterized protein</fullName>
    </submittedName>
</protein>
<dbReference type="Proteomes" id="UP001285354">
    <property type="component" value="Unassembled WGS sequence"/>
</dbReference>
<accession>A0AAD9T6K9</accession>
<evidence type="ECO:0000256" key="1">
    <source>
        <dbReference type="SAM" id="MobiDB-lite"/>
    </source>
</evidence>
<name>A0AAD9T6K9_9HELO</name>
<organism evidence="2 3">
    <name type="scientific">Diplocarpon rosae</name>
    <dbReference type="NCBI Taxonomy" id="946125"/>
    <lineage>
        <taxon>Eukaryota</taxon>
        <taxon>Fungi</taxon>
        <taxon>Dikarya</taxon>
        <taxon>Ascomycota</taxon>
        <taxon>Pezizomycotina</taxon>
        <taxon>Leotiomycetes</taxon>
        <taxon>Helotiales</taxon>
        <taxon>Drepanopezizaceae</taxon>
        <taxon>Diplocarpon</taxon>
    </lineage>
</organism>
<reference evidence="2" key="1">
    <citation type="submission" date="2023-06" db="EMBL/GenBank/DDBJ databases">
        <title>Draft genome of Marssonina rosae.</title>
        <authorList>
            <person name="Cheng Q."/>
        </authorList>
    </citation>
    <scope>NUCLEOTIDE SEQUENCE</scope>
    <source>
        <strain evidence="2">R4</strain>
    </source>
</reference>